<evidence type="ECO:0000313" key="2">
    <source>
        <dbReference type="Proteomes" id="UP000010471"/>
    </source>
</evidence>
<evidence type="ECO:0000313" key="1">
    <source>
        <dbReference type="EMBL" id="AFZ18517.1"/>
    </source>
</evidence>
<accession>K9WG72</accession>
<organism evidence="1 2">
    <name type="scientific">Allocoleopsis franciscana PCC 7113</name>
    <dbReference type="NCBI Taxonomy" id="1173027"/>
    <lineage>
        <taxon>Bacteria</taxon>
        <taxon>Bacillati</taxon>
        <taxon>Cyanobacteriota</taxon>
        <taxon>Cyanophyceae</taxon>
        <taxon>Coleofasciculales</taxon>
        <taxon>Coleofasciculaceae</taxon>
        <taxon>Allocoleopsis</taxon>
        <taxon>Allocoleopsis franciscana</taxon>
    </lineage>
</organism>
<dbReference type="AlphaFoldDB" id="K9WG72"/>
<dbReference type="Proteomes" id="UP000010471">
    <property type="component" value="Chromosome"/>
</dbReference>
<dbReference type="EMBL" id="CP003630">
    <property type="protein sequence ID" value="AFZ18517.1"/>
    <property type="molecule type" value="Genomic_DNA"/>
</dbReference>
<dbReference type="KEGG" id="mic:Mic7113_2733"/>
<sequence length="60" mass="6888">MLVNTCPCCGSVLLRHARRKGVYWYCTSCHEEMVPLMMGQLPMCSEPRKKRSQILQSVNS</sequence>
<dbReference type="RefSeq" id="WP_015182666.1">
    <property type="nucleotide sequence ID" value="NC_019738.1"/>
</dbReference>
<dbReference type="HOGENOM" id="CLU_2805045_0_0_3"/>
<gene>
    <name evidence="1" type="ORF">Mic7113_2733</name>
</gene>
<dbReference type="eggNOG" id="ENOG5032CX2">
    <property type="taxonomic scope" value="Bacteria"/>
</dbReference>
<proteinExistence type="predicted"/>
<name>K9WG72_9CYAN</name>
<reference evidence="1 2" key="1">
    <citation type="submission" date="2012-06" db="EMBL/GenBank/DDBJ databases">
        <title>Finished chromosome of genome of Microcoleus sp. PCC 7113.</title>
        <authorList>
            <consortium name="US DOE Joint Genome Institute"/>
            <person name="Gugger M."/>
            <person name="Coursin T."/>
            <person name="Rippka R."/>
            <person name="Tandeau De Marsac N."/>
            <person name="Huntemann M."/>
            <person name="Wei C.-L."/>
            <person name="Han J."/>
            <person name="Detter J.C."/>
            <person name="Han C."/>
            <person name="Tapia R."/>
            <person name="Chen A."/>
            <person name="Kyrpides N."/>
            <person name="Mavromatis K."/>
            <person name="Markowitz V."/>
            <person name="Szeto E."/>
            <person name="Ivanova N."/>
            <person name="Pagani I."/>
            <person name="Pati A."/>
            <person name="Goodwin L."/>
            <person name="Nordberg H.P."/>
            <person name="Cantor M.N."/>
            <person name="Hua S.X."/>
            <person name="Woyke T."/>
            <person name="Kerfeld C.A."/>
        </authorList>
    </citation>
    <scope>NUCLEOTIDE SEQUENCE [LARGE SCALE GENOMIC DNA]</scope>
    <source>
        <strain evidence="1 2">PCC 7113</strain>
    </source>
</reference>
<keyword evidence="2" id="KW-1185">Reference proteome</keyword>
<protein>
    <submittedName>
        <fullName evidence="1">Uncharacterized protein</fullName>
    </submittedName>
</protein>
<dbReference type="OrthoDB" id="495562at2"/>